<dbReference type="InterPro" id="IPR028082">
    <property type="entry name" value="Peripla_BP_I"/>
</dbReference>
<dbReference type="Pfam" id="PF13377">
    <property type="entry name" value="Peripla_BP_3"/>
    <property type="match status" value="1"/>
</dbReference>
<dbReference type="SMART" id="SM00354">
    <property type="entry name" value="HTH_LACI"/>
    <property type="match status" value="1"/>
</dbReference>
<dbReference type="GO" id="GO:0003700">
    <property type="term" value="F:DNA-binding transcription factor activity"/>
    <property type="evidence" value="ECO:0007669"/>
    <property type="project" value="TreeGrafter"/>
</dbReference>
<dbReference type="Gene3D" id="1.10.260.40">
    <property type="entry name" value="lambda repressor-like DNA-binding domains"/>
    <property type="match status" value="1"/>
</dbReference>
<keyword evidence="4" id="KW-0804">Transcription</keyword>
<evidence type="ECO:0000259" key="5">
    <source>
        <dbReference type="PROSITE" id="PS50932"/>
    </source>
</evidence>
<evidence type="ECO:0000313" key="7">
    <source>
        <dbReference type="Proteomes" id="UP000576225"/>
    </source>
</evidence>
<dbReference type="PROSITE" id="PS50932">
    <property type="entry name" value="HTH_LACI_2"/>
    <property type="match status" value="1"/>
</dbReference>
<dbReference type="EMBL" id="JABAEW010000029">
    <property type="protein sequence ID" value="NMD87719.1"/>
    <property type="molecule type" value="Genomic_DNA"/>
</dbReference>
<dbReference type="AlphaFoldDB" id="A0A848B2E6"/>
<sequence length="328" mass="36404">MPERQKRVTLKDVADYCGLSRSLVAFIISNSGYRNSTPENRRKVAEAVKALNYRPNTAARELRARKSSTIGVAMPMSGTGFYGNIALELQREIKRRGFTSLFSFWGGDDPEEMHAESLRALFSRNIDGVISWDASPRFREEGIPAVIYGGGGLYDSVSPDDEQMIAEALRHLAEFGHRTVGILGMKERNRIFAEQVSGNGLATRPEWIFELASWSRRPQDAFGQFYRNCGGTLPDALICHSDTEAVAAVSSAGKQGVEVPRDLSVVALDSSFIVDYFHPALDAFDINLPEIAAQLVERLLARIDAPELPVRPIKILPRLIHRESVGRK</sequence>
<gene>
    <name evidence="6" type="ORF">HF882_14105</name>
</gene>
<reference evidence="6 7" key="1">
    <citation type="submission" date="2020-04" db="EMBL/GenBank/DDBJ databases">
        <authorList>
            <person name="Hitch T.C.A."/>
            <person name="Wylensek D."/>
            <person name="Clavel T."/>
        </authorList>
    </citation>
    <scope>NUCLEOTIDE SEQUENCE [LARGE SCALE GENOMIC DNA]</scope>
    <source>
        <strain evidence="6 7">COR2-253-APC-1A</strain>
    </source>
</reference>
<evidence type="ECO:0000256" key="4">
    <source>
        <dbReference type="ARBA" id="ARBA00023163"/>
    </source>
</evidence>
<dbReference type="PANTHER" id="PTHR30146:SF148">
    <property type="entry name" value="HTH-TYPE TRANSCRIPTIONAL REPRESSOR PURR-RELATED"/>
    <property type="match status" value="1"/>
</dbReference>
<evidence type="ECO:0000313" key="6">
    <source>
        <dbReference type="EMBL" id="NMD87719.1"/>
    </source>
</evidence>
<dbReference type="Pfam" id="PF00356">
    <property type="entry name" value="LacI"/>
    <property type="match status" value="1"/>
</dbReference>
<name>A0A848B2E6_9BACT</name>
<evidence type="ECO:0000256" key="1">
    <source>
        <dbReference type="ARBA" id="ARBA00022491"/>
    </source>
</evidence>
<comment type="caution">
    <text evidence="6">The sequence shown here is derived from an EMBL/GenBank/DDBJ whole genome shotgun (WGS) entry which is preliminary data.</text>
</comment>
<dbReference type="SUPFAM" id="SSF47413">
    <property type="entry name" value="lambda repressor-like DNA-binding domains"/>
    <property type="match status" value="1"/>
</dbReference>
<keyword evidence="1" id="KW-0678">Repressor</keyword>
<dbReference type="CDD" id="cd06267">
    <property type="entry name" value="PBP1_LacI_sugar_binding-like"/>
    <property type="match status" value="1"/>
</dbReference>
<dbReference type="CDD" id="cd01392">
    <property type="entry name" value="HTH_LacI"/>
    <property type="match status" value="1"/>
</dbReference>
<keyword evidence="2" id="KW-0805">Transcription regulation</keyword>
<dbReference type="GO" id="GO:0000976">
    <property type="term" value="F:transcription cis-regulatory region binding"/>
    <property type="evidence" value="ECO:0007669"/>
    <property type="project" value="TreeGrafter"/>
</dbReference>
<accession>A0A848B2E6</accession>
<protein>
    <submittedName>
        <fullName evidence="6">LacI family transcriptional regulator</fullName>
    </submittedName>
</protein>
<feature type="domain" description="HTH lacI-type" evidence="5">
    <location>
        <begin position="8"/>
        <end position="64"/>
    </location>
</feature>
<evidence type="ECO:0000256" key="2">
    <source>
        <dbReference type="ARBA" id="ARBA00023015"/>
    </source>
</evidence>
<dbReference type="InterPro" id="IPR000843">
    <property type="entry name" value="HTH_LacI"/>
</dbReference>
<organism evidence="6 7">
    <name type="scientific">Victivallis vadensis</name>
    <dbReference type="NCBI Taxonomy" id="172901"/>
    <lineage>
        <taxon>Bacteria</taxon>
        <taxon>Pseudomonadati</taxon>
        <taxon>Lentisphaerota</taxon>
        <taxon>Lentisphaeria</taxon>
        <taxon>Victivallales</taxon>
        <taxon>Victivallaceae</taxon>
        <taxon>Victivallis</taxon>
    </lineage>
</organism>
<dbReference type="InterPro" id="IPR010982">
    <property type="entry name" value="Lambda_DNA-bd_dom_sf"/>
</dbReference>
<dbReference type="Proteomes" id="UP000576225">
    <property type="component" value="Unassembled WGS sequence"/>
</dbReference>
<dbReference type="Gene3D" id="3.40.50.2300">
    <property type="match status" value="2"/>
</dbReference>
<keyword evidence="3" id="KW-0238">DNA-binding</keyword>
<evidence type="ECO:0000256" key="3">
    <source>
        <dbReference type="ARBA" id="ARBA00023125"/>
    </source>
</evidence>
<dbReference type="RefSeq" id="WP_168963060.1">
    <property type="nucleotide sequence ID" value="NZ_JABAEW010000029.1"/>
</dbReference>
<dbReference type="InterPro" id="IPR046335">
    <property type="entry name" value="LacI/GalR-like_sensor"/>
</dbReference>
<dbReference type="PANTHER" id="PTHR30146">
    <property type="entry name" value="LACI-RELATED TRANSCRIPTIONAL REPRESSOR"/>
    <property type="match status" value="1"/>
</dbReference>
<dbReference type="SUPFAM" id="SSF53822">
    <property type="entry name" value="Periplasmic binding protein-like I"/>
    <property type="match status" value="1"/>
</dbReference>
<proteinExistence type="predicted"/>